<dbReference type="InterPro" id="IPR013783">
    <property type="entry name" value="Ig-like_fold"/>
</dbReference>
<dbReference type="InterPro" id="IPR036116">
    <property type="entry name" value="FN3_sf"/>
</dbReference>
<evidence type="ECO:0000313" key="1">
    <source>
        <dbReference type="EMBL" id="XCD05801.1"/>
    </source>
</evidence>
<organism evidence="1">
    <name type="scientific">Dulem virus 32</name>
    <dbReference type="NCBI Taxonomy" id="3145750"/>
    <lineage>
        <taxon>Viruses</taxon>
        <taxon>Duplodnaviria</taxon>
        <taxon>Heunggongvirae</taxon>
        <taxon>Uroviricota</taxon>
        <taxon>Caudoviricetes</taxon>
    </lineage>
</organism>
<dbReference type="Gene3D" id="2.60.40.10">
    <property type="entry name" value="Immunoglobulins"/>
    <property type="match status" value="1"/>
</dbReference>
<dbReference type="EMBL" id="PP511597">
    <property type="protein sequence ID" value="XCD05801.1"/>
    <property type="molecule type" value="Genomic_DNA"/>
</dbReference>
<proteinExistence type="predicted"/>
<protein>
    <recommendedName>
        <fullName evidence="2">Fibronectin type III domain-containing protein</fullName>
    </recommendedName>
</protein>
<evidence type="ECO:0008006" key="2">
    <source>
        <dbReference type="Google" id="ProtNLM"/>
    </source>
</evidence>
<sequence length="722" mass="77389">MATYTTYGPWAPSSGASRRMRLRYDWSLGSPSGGSIPVSLTVSVEVGYRVNWRGARLTWGGGMGSDSATVDVIASNGGSRVLWSRSTNAPLEASSYRLSVRMSLSGVGYIGAGVVASHSDGITIPAAGAARPNPPASVATTRYGTSGNQFLVSWSAVPGAERYQVGLYRAADDWVGTLTYTSATQLIDTVKTDGGYQYRVAALNATGSSAWTTGPNVQSAPSAPSISWRRDGQRLLVTVTNPTRWCAGGRIQVRVAGSDLWEPYTTFRGRSGTAPYMPAPGQAVQFRADCWVDQPTDAYSPWATTGWAQVLAAPNPPLLLAPTGVVALDDDLQLTWRHQPVDASPQRAAEIRYRVLGGQWGTRTVTDQQHLVLPLGAGLWEWQARTRGDHADWSGWSPVAGFRVAPRPDLIITAPPPGVWRSNRVTPELDYSDTQAGMSGWEITLRDGDGTELERITGVGAYTPRPLGTVLRDATDYTLEATAQSGTGLSSRPATVRIRAEFVSPATPWVQPRWVEDEGLVLVDAGPGTTTSPDMPATTGLRIESSYDGGRTWALVATGGGQPLTGTDWLPPLGAEPIYRAIATSDLPSEAASAPVAVATPTRRAWLVGDDGTRADLILDPSYSYSHEQGIVLATYEGDVHPTPHYGPGRPEQVQIAGVLTPQHGSPRETWVRLLGQPCWWRDPHGMRWRATLTSGGVTLKPRRGRSRAIDVSATAVRITDD</sequence>
<name>A0AAU8B1R0_9CAUD</name>
<dbReference type="SUPFAM" id="SSF49265">
    <property type="entry name" value="Fibronectin type III"/>
    <property type="match status" value="1"/>
</dbReference>
<reference evidence="1" key="1">
    <citation type="submission" date="2024-03" db="EMBL/GenBank/DDBJ databases">
        <title>Diverse circular DNA viruses in blood, oral, and fecal samples of captive lemurs.</title>
        <authorList>
            <person name="Paietta E.N."/>
            <person name="Kraberger S."/>
            <person name="Lund M.C."/>
            <person name="Custer J.M."/>
            <person name="Vargas K.M."/>
            <person name="Ehmke E.E."/>
            <person name="Yoder A.D."/>
            <person name="Varsani A."/>
        </authorList>
    </citation>
    <scope>NUCLEOTIDE SEQUENCE</scope>
    <source>
        <strain evidence="1">Duke_24SF_91</strain>
    </source>
</reference>
<accession>A0AAU8B1R0</accession>